<dbReference type="AlphaFoldDB" id="A0A1V8PQX4"/>
<accession>A0A1V8PQX4</accession>
<dbReference type="RefSeq" id="WP_180376849.1">
    <property type="nucleotide sequence ID" value="NZ_NAQA01000003.1"/>
</dbReference>
<gene>
    <name evidence="2" type="ORF">B5782_1015</name>
</gene>
<dbReference type="EMBL" id="NAQA01000003">
    <property type="protein sequence ID" value="OQM51066.1"/>
    <property type="molecule type" value="Genomic_DNA"/>
</dbReference>
<dbReference type="Proteomes" id="UP000192666">
    <property type="component" value="Unassembled WGS sequence"/>
</dbReference>
<protein>
    <submittedName>
        <fullName evidence="2">Uncharacterized protein</fullName>
    </submittedName>
</protein>
<evidence type="ECO:0000313" key="2">
    <source>
        <dbReference type="EMBL" id="OQM51066.1"/>
    </source>
</evidence>
<evidence type="ECO:0000313" key="3">
    <source>
        <dbReference type="Proteomes" id="UP000192666"/>
    </source>
</evidence>
<proteinExistence type="predicted"/>
<organism evidence="2 3">
    <name type="scientific">Bifidobacterium catenulatum</name>
    <dbReference type="NCBI Taxonomy" id="1686"/>
    <lineage>
        <taxon>Bacteria</taxon>
        <taxon>Bacillati</taxon>
        <taxon>Actinomycetota</taxon>
        <taxon>Actinomycetes</taxon>
        <taxon>Bifidobacteriales</taxon>
        <taxon>Bifidobacteriaceae</taxon>
        <taxon>Bifidobacterium</taxon>
    </lineage>
</organism>
<feature type="compositionally biased region" description="Polar residues" evidence="1">
    <location>
        <begin position="1"/>
        <end position="17"/>
    </location>
</feature>
<name>A0A1V8PQX4_9BIFI</name>
<reference evidence="2 3" key="1">
    <citation type="submission" date="2017-03" db="EMBL/GenBank/DDBJ databases">
        <title>Maternal inheritance of bifidobacteria.</title>
        <authorList>
            <person name="Lugli G.A."/>
            <person name="Duranti S."/>
            <person name="Milani C."/>
            <person name="Mancabelli L."/>
        </authorList>
    </citation>
    <scope>NUCLEOTIDE SEQUENCE [LARGE SCALE GENOMIC DNA]</scope>
    <source>
        <strain evidence="2 3">1899B</strain>
    </source>
</reference>
<comment type="caution">
    <text evidence="2">The sequence shown here is derived from an EMBL/GenBank/DDBJ whole genome shotgun (WGS) entry which is preliminary data.</text>
</comment>
<evidence type="ECO:0000256" key="1">
    <source>
        <dbReference type="SAM" id="MobiDB-lite"/>
    </source>
</evidence>
<sequence length="49" mass="5198">MVSSTIVQQDSNTTQATDRTKRDALSFGAKQIAIMTDVGLIAGSLHCLC</sequence>
<feature type="region of interest" description="Disordered" evidence="1">
    <location>
        <begin position="1"/>
        <end position="20"/>
    </location>
</feature>